<protein>
    <submittedName>
        <fullName evidence="2">LysR substrate binding domain protein</fullName>
    </submittedName>
</protein>
<gene>
    <name evidence="2" type="primary">lysR2</name>
    <name evidence="2" type="ORF">HMPREF0493_0669</name>
</gene>
<name>D4YT08_9LACO</name>
<dbReference type="PANTHER" id="PTHR30419">
    <property type="entry name" value="HTH-TYPE TRANSCRIPTIONAL REGULATOR YBHD"/>
    <property type="match status" value="1"/>
</dbReference>
<dbReference type="GO" id="GO:0005829">
    <property type="term" value="C:cytosol"/>
    <property type="evidence" value="ECO:0007669"/>
    <property type="project" value="TreeGrafter"/>
</dbReference>
<comment type="caution">
    <text evidence="2">The sequence shown here is derived from an EMBL/GenBank/DDBJ whole genome shotgun (WGS) entry which is preliminary data.</text>
</comment>
<dbReference type="PANTHER" id="PTHR30419:SF28">
    <property type="entry name" value="HTH-TYPE TRANSCRIPTIONAL REGULATOR BSDA"/>
    <property type="match status" value="1"/>
</dbReference>
<dbReference type="AlphaFoldDB" id="D4YT08"/>
<organism evidence="2 3">
    <name type="scientific">Lactobacillus amylolyticus DSM 11664</name>
    <dbReference type="NCBI Taxonomy" id="585524"/>
    <lineage>
        <taxon>Bacteria</taxon>
        <taxon>Bacillati</taxon>
        <taxon>Bacillota</taxon>
        <taxon>Bacilli</taxon>
        <taxon>Lactobacillales</taxon>
        <taxon>Lactobacillaceae</taxon>
        <taxon>Lactobacillus</taxon>
    </lineage>
</organism>
<dbReference type="Gene3D" id="3.40.190.290">
    <property type="match status" value="1"/>
</dbReference>
<dbReference type="STRING" id="83683.B1745_00440"/>
<dbReference type="eggNOG" id="COG0583">
    <property type="taxonomic scope" value="Bacteria"/>
</dbReference>
<dbReference type="OrthoDB" id="9803735at2"/>
<evidence type="ECO:0000259" key="1">
    <source>
        <dbReference type="Pfam" id="PF03466"/>
    </source>
</evidence>
<accession>D4YT08</accession>
<dbReference type="InterPro" id="IPR005119">
    <property type="entry name" value="LysR_subst-bd"/>
</dbReference>
<evidence type="ECO:0000313" key="2">
    <source>
        <dbReference type="EMBL" id="EFG55707.1"/>
    </source>
</evidence>
<evidence type="ECO:0000313" key="3">
    <source>
        <dbReference type="Proteomes" id="UP000004069"/>
    </source>
</evidence>
<dbReference type="InterPro" id="IPR050950">
    <property type="entry name" value="HTH-type_LysR_regulators"/>
</dbReference>
<reference evidence="2 3" key="1">
    <citation type="submission" date="2010-04" db="EMBL/GenBank/DDBJ databases">
        <authorList>
            <person name="Muzny D."/>
            <person name="Qin X."/>
            <person name="Deng J."/>
            <person name="Jiang H."/>
            <person name="Liu Y."/>
            <person name="Qu J."/>
            <person name="Song X.-Z."/>
            <person name="Zhang L."/>
            <person name="Thornton R."/>
            <person name="Coyle M."/>
            <person name="Francisco L."/>
            <person name="Jackson L."/>
            <person name="Javaid M."/>
            <person name="Korchina V."/>
            <person name="Kovar C."/>
            <person name="Mata R."/>
            <person name="Mathew T."/>
            <person name="Ngo R."/>
            <person name="Nguyen L."/>
            <person name="Nguyen N."/>
            <person name="Okwuonu G."/>
            <person name="Ongeri F."/>
            <person name="Pham C."/>
            <person name="Simmons D."/>
            <person name="Wilczek-Boney K."/>
            <person name="Hale W."/>
            <person name="Jakkamsetti A."/>
            <person name="Pham P."/>
            <person name="Ruth R."/>
            <person name="San Lucas F."/>
            <person name="Warren J."/>
            <person name="Zhang J."/>
            <person name="Zhao Z."/>
            <person name="Zhou C."/>
            <person name="Zhu D."/>
            <person name="Lee S."/>
            <person name="Bess C."/>
            <person name="Blankenburg K."/>
            <person name="Forbes L."/>
            <person name="Fu Q."/>
            <person name="Gubbala S."/>
            <person name="Hirani K."/>
            <person name="Jayaseelan J.C."/>
            <person name="Lara F."/>
            <person name="Munidasa M."/>
            <person name="Palculict T."/>
            <person name="Patil S."/>
            <person name="Pu L.-L."/>
            <person name="Saada N."/>
            <person name="Tang L."/>
            <person name="Weissenberger G."/>
            <person name="Zhu Y."/>
            <person name="Hemphill L."/>
            <person name="Shang Y."/>
            <person name="Youmans B."/>
            <person name="Ayvaz T."/>
            <person name="Ross M."/>
            <person name="Santibanez J."/>
            <person name="Aqrawi P."/>
            <person name="Gross S."/>
            <person name="Joshi V."/>
            <person name="Fowler G."/>
            <person name="Nazareth L."/>
            <person name="Reid J."/>
            <person name="Worley K."/>
            <person name="Petrosino J."/>
            <person name="Highlander S."/>
            <person name="Gibbs R."/>
        </authorList>
    </citation>
    <scope>NUCLEOTIDE SEQUENCE [LARGE SCALE GENOMIC DNA]</scope>
    <source>
        <strain evidence="2 3">DSM 11664</strain>
    </source>
</reference>
<keyword evidence="3" id="KW-1185">Reference proteome</keyword>
<dbReference type="Proteomes" id="UP000004069">
    <property type="component" value="Unassembled WGS sequence"/>
</dbReference>
<dbReference type="GO" id="GO:0006355">
    <property type="term" value="P:regulation of DNA-templated transcription"/>
    <property type="evidence" value="ECO:0007669"/>
    <property type="project" value="TreeGrafter"/>
</dbReference>
<sequence length="248" mass="28245">MVNRSGGKVFLTEYGKIFYKTAIESVSSIEDAKLEIERQKLREKNIVAIASIPTSFNTFLLSTIKEYQKESSTQAKFFFDDALSPEICEGLRSGKYDLGICSKDENYSDLTFLPLYNEELVLITKKNNELAQKDKVSLKDLDNEDIYTYSTKSTLGKNITTAITAKNKNIKIHNFAKDELSLASSVIANDLKALIVKSVFLDHFDLKQIQVDLPRNTRQVYLAYNKQNIKNQEVKNLINYLKNKKGSK</sequence>
<proteinExistence type="predicted"/>
<dbReference type="SUPFAM" id="SSF53850">
    <property type="entry name" value="Periplasmic binding protein-like II"/>
    <property type="match status" value="1"/>
</dbReference>
<dbReference type="Pfam" id="PF03466">
    <property type="entry name" value="LysR_substrate"/>
    <property type="match status" value="1"/>
</dbReference>
<dbReference type="EMBL" id="ADNY01000025">
    <property type="protein sequence ID" value="EFG55707.1"/>
    <property type="molecule type" value="Genomic_DNA"/>
</dbReference>
<dbReference type="PATRIC" id="fig|585524.9.peg.789"/>
<feature type="domain" description="LysR substrate-binding" evidence="1">
    <location>
        <begin position="47"/>
        <end position="243"/>
    </location>
</feature>